<dbReference type="Gene3D" id="3.30.420.340">
    <property type="entry name" value="UvrC, RNAse H endonuclease domain"/>
    <property type="match status" value="1"/>
</dbReference>
<dbReference type="SUPFAM" id="SSF47781">
    <property type="entry name" value="RuvA domain 2-like"/>
    <property type="match status" value="1"/>
</dbReference>
<dbReference type="GO" id="GO:0006289">
    <property type="term" value="P:nucleotide-excision repair"/>
    <property type="evidence" value="ECO:0007669"/>
    <property type="project" value="UniProtKB-UniRule"/>
</dbReference>
<dbReference type="GO" id="GO:0009432">
    <property type="term" value="P:SOS response"/>
    <property type="evidence" value="ECO:0007669"/>
    <property type="project" value="UniProtKB-UniRule"/>
</dbReference>
<dbReference type="FunFam" id="3.30.420.340:FF:000001">
    <property type="entry name" value="UvrABC system protein C"/>
    <property type="match status" value="1"/>
</dbReference>
<dbReference type="Pfam" id="PF22920">
    <property type="entry name" value="UvrC_RNaseH"/>
    <property type="match status" value="1"/>
</dbReference>
<comment type="similarity">
    <text evidence="9 13">Belongs to the UvrC family.</text>
</comment>
<dbReference type="PROSITE" id="PS50164">
    <property type="entry name" value="GIY_YIG"/>
    <property type="match status" value="1"/>
</dbReference>
<evidence type="ECO:0000313" key="18">
    <source>
        <dbReference type="Proteomes" id="UP001157439"/>
    </source>
</evidence>
<dbReference type="InterPro" id="IPR010994">
    <property type="entry name" value="RuvA_2-like"/>
</dbReference>
<dbReference type="Gene3D" id="1.10.150.20">
    <property type="entry name" value="5' to 3' exonuclease, C-terminal subdomain"/>
    <property type="match status" value="1"/>
</dbReference>
<dbReference type="Proteomes" id="UP001157439">
    <property type="component" value="Unassembled WGS sequence"/>
</dbReference>
<dbReference type="InterPro" id="IPR001162">
    <property type="entry name" value="UvrC_RNase_H_dom"/>
</dbReference>
<dbReference type="Pfam" id="PF08459">
    <property type="entry name" value="UvrC_RNaseH_dom"/>
    <property type="match status" value="1"/>
</dbReference>
<evidence type="ECO:0000256" key="7">
    <source>
        <dbReference type="ARBA" id="ARBA00023236"/>
    </source>
</evidence>
<keyword evidence="5 13" id="KW-0267">Excision nuclease</keyword>
<dbReference type="InterPro" id="IPR004791">
    <property type="entry name" value="UvrC"/>
</dbReference>
<keyword evidence="4 13" id="KW-0228">DNA excision</keyword>
<dbReference type="InterPro" id="IPR003583">
    <property type="entry name" value="Hlx-hairpin-Hlx_DNA-bd_motif"/>
</dbReference>
<evidence type="ECO:0000256" key="2">
    <source>
        <dbReference type="ARBA" id="ARBA00022490"/>
    </source>
</evidence>
<feature type="domain" description="UVR" evidence="14">
    <location>
        <begin position="203"/>
        <end position="238"/>
    </location>
</feature>
<evidence type="ECO:0000256" key="9">
    <source>
        <dbReference type="ARBA" id="ARBA00061531"/>
    </source>
</evidence>
<keyword evidence="2 13" id="KW-0963">Cytoplasm</keyword>
<keyword evidence="3 13" id="KW-0227">DNA damage</keyword>
<dbReference type="GO" id="GO:0009381">
    <property type="term" value="F:excinuclease ABC activity"/>
    <property type="evidence" value="ECO:0007669"/>
    <property type="project" value="UniProtKB-UniRule"/>
</dbReference>
<dbReference type="InterPro" id="IPR036876">
    <property type="entry name" value="UVR_dom_sf"/>
</dbReference>
<feature type="domain" description="UvrC family homology region profile" evidence="16">
    <location>
        <begin position="253"/>
        <end position="479"/>
    </location>
</feature>
<evidence type="ECO:0000259" key="16">
    <source>
        <dbReference type="PROSITE" id="PS50165"/>
    </source>
</evidence>
<dbReference type="EMBL" id="BSPO01000003">
    <property type="protein sequence ID" value="GLS84536.1"/>
    <property type="molecule type" value="Genomic_DNA"/>
</dbReference>
<dbReference type="SMART" id="SM00465">
    <property type="entry name" value="GIYc"/>
    <property type="match status" value="1"/>
</dbReference>
<evidence type="ECO:0000256" key="3">
    <source>
        <dbReference type="ARBA" id="ARBA00022763"/>
    </source>
</evidence>
<comment type="subunit">
    <text evidence="10 13">Interacts with UvrB in an incision complex.</text>
</comment>
<reference evidence="17 18" key="1">
    <citation type="journal article" date="2014" name="Int. J. Syst. Evol. Microbiol.">
        <title>Complete genome sequence of Corynebacterium casei LMG S-19264T (=DSM 44701T), isolated from a smear-ripened cheese.</title>
        <authorList>
            <consortium name="US DOE Joint Genome Institute (JGI-PGF)"/>
            <person name="Walter F."/>
            <person name="Albersmeier A."/>
            <person name="Kalinowski J."/>
            <person name="Ruckert C."/>
        </authorList>
    </citation>
    <scope>NUCLEOTIDE SEQUENCE [LARGE SCALE GENOMIC DNA]</scope>
    <source>
        <strain evidence="17 18">NBRC 112785</strain>
    </source>
</reference>
<evidence type="ECO:0000256" key="4">
    <source>
        <dbReference type="ARBA" id="ARBA00022769"/>
    </source>
</evidence>
<dbReference type="PROSITE" id="PS50165">
    <property type="entry name" value="UVRC"/>
    <property type="match status" value="1"/>
</dbReference>
<name>A0AA37U0T3_9GAMM</name>
<evidence type="ECO:0000256" key="13">
    <source>
        <dbReference type="HAMAP-Rule" id="MF_00203"/>
    </source>
</evidence>
<comment type="subcellular location">
    <subcellularLocation>
        <location evidence="1 13">Cytoplasm</location>
    </subcellularLocation>
</comment>
<dbReference type="GO" id="GO:0003677">
    <property type="term" value="F:DNA binding"/>
    <property type="evidence" value="ECO:0007669"/>
    <property type="project" value="UniProtKB-UniRule"/>
</dbReference>
<accession>A0AA37U0T3</accession>
<dbReference type="HAMAP" id="MF_00203">
    <property type="entry name" value="UvrC"/>
    <property type="match status" value="1"/>
</dbReference>
<evidence type="ECO:0000259" key="14">
    <source>
        <dbReference type="PROSITE" id="PS50151"/>
    </source>
</evidence>
<evidence type="ECO:0000256" key="10">
    <source>
        <dbReference type="ARBA" id="ARBA00062841"/>
    </source>
</evidence>
<sequence>MPDSFDAKAFLKNTTHQSGVYRMYNSDDVVIYVGKAKDLKKRLSSYFQKTLTNAKTIALVSNIAKIDVTVVHSETDALILENDYIKQYMPKYNVLLRDDKSYPYILITDHQHPRIAYHRGAKKIKGQYFGPYPNGSAVRESLHLMQKLFPIRQCEDSFYRARSRPCLQYQIGRCLGPCVNKVSDSDYDEQVKLASLFLQGKNQSIIRQLVAKMEQAATAFAYEQAAQYRDQISALTKVSEQQEVNQKQGEMDVIGIHFERGLACFYLLFIRGGKILGSRSYFPKIPSNTELSEVLSGFLLQFYLNEQQRTDLPKEIVLSEAFAEADALASLLSTRSGSRVEIKHQVRAERAKFQRLATTNARTAVITRLAHKNTVNQRFNLLEQTLELNSKIQRMECFDISHTQGEATVASCVVFNREGPATGEYRRFNIKGVTPGDDYAAMAQVLKRRLTRIAKGGVLPDVLVIDGGLGQLKAAESIVSELMPESEQRPLLLGIAKGESRKPGLETIIMGESHDRFNLEGDSPALHLLQHIRDESHRFAIGGHRAKRQKARRVSSLEQIDGIGPKRRKALLQYMGGLQQVKSASVAQLAKIPGISPEMAKTIHDSLRDS</sequence>
<keyword evidence="7 13" id="KW-0742">SOS response</keyword>
<dbReference type="PANTHER" id="PTHR30562:SF1">
    <property type="entry name" value="UVRABC SYSTEM PROTEIN C"/>
    <property type="match status" value="1"/>
</dbReference>
<comment type="caution">
    <text evidence="17">The sequence shown here is derived from an EMBL/GenBank/DDBJ whole genome shotgun (WGS) entry which is preliminary data.</text>
</comment>
<dbReference type="Gene3D" id="3.40.1440.10">
    <property type="entry name" value="GIY-YIG endonuclease"/>
    <property type="match status" value="1"/>
</dbReference>
<dbReference type="NCBIfam" id="TIGR00194">
    <property type="entry name" value="uvrC"/>
    <property type="match status" value="1"/>
</dbReference>
<dbReference type="CDD" id="cd10434">
    <property type="entry name" value="GIY-YIG_UvrC_Cho"/>
    <property type="match status" value="1"/>
</dbReference>
<dbReference type="Pfam" id="PF14520">
    <property type="entry name" value="HHH_5"/>
    <property type="match status" value="1"/>
</dbReference>
<dbReference type="InterPro" id="IPR000305">
    <property type="entry name" value="GIY-YIG_endonuc"/>
</dbReference>
<dbReference type="GO" id="GO:0009380">
    <property type="term" value="C:excinuclease repair complex"/>
    <property type="evidence" value="ECO:0007669"/>
    <property type="project" value="InterPro"/>
</dbReference>
<evidence type="ECO:0000256" key="8">
    <source>
        <dbReference type="ARBA" id="ARBA00059452"/>
    </source>
</evidence>
<dbReference type="FunFam" id="1.10.150.20:FF:000005">
    <property type="entry name" value="UvrABC system protein C"/>
    <property type="match status" value="1"/>
</dbReference>
<evidence type="ECO:0000256" key="1">
    <source>
        <dbReference type="ARBA" id="ARBA00004496"/>
    </source>
</evidence>
<proteinExistence type="inferred from homology"/>
<dbReference type="InterPro" id="IPR038476">
    <property type="entry name" value="UvrC_RNase_H_dom_sf"/>
</dbReference>
<evidence type="ECO:0000259" key="15">
    <source>
        <dbReference type="PROSITE" id="PS50164"/>
    </source>
</evidence>
<comment type="function">
    <text evidence="8 13">The UvrABC repair system catalyzes the recognition and processing of DNA lesions. UvrC both incises the 5' and 3' sides of the lesion. The N-terminal half is responsible for the 3' incision and the C-terminal half is responsible for the 5' incision.</text>
</comment>
<dbReference type="InterPro" id="IPR050066">
    <property type="entry name" value="UvrABC_protein_C"/>
</dbReference>
<dbReference type="AlphaFoldDB" id="A0AA37U0T3"/>
<evidence type="ECO:0000313" key="17">
    <source>
        <dbReference type="EMBL" id="GLS84536.1"/>
    </source>
</evidence>
<evidence type="ECO:0000256" key="11">
    <source>
        <dbReference type="ARBA" id="ARBA00067419"/>
    </source>
</evidence>
<dbReference type="PROSITE" id="PS50151">
    <property type="entry name" value="UVR"/>
    <property type="match status" value="1"/>
</dbReference>
<dbReference type="GO" id="GO:0005737">
    <property type="term" value="C:cytoplasm"/>
    <property type="evidence" value="ECO:0007669"/>
    <property type="project" value="UniProtKB-SubCell"/>
</dbReference>
<dbReference type="SUPFAM" id="SSF82771">
    <property type="entry name" value="GIY-YIG endonuclease"/>
    <property type="match status" value="1"/>
</dbReference>
<dbReference type="SUPFAM" id="SSF46600">
    <property type="entry name" value="C-terminal UvrC-binding domain of UvrB"/>
    <property type="match status" value="1"/>
</dbReference>
<protein>
    <recommendedName>
        <fullName evidence="11 13">UvrABC system protein C</fullName>
        <shortName evidence="13">Protein UvrC</shortName>
    </recommendedName>
    <alternativeName>
        <fullName evidence="12 13">Excinuclease ABC subunit C</fullName>
    </alternativeName>
</protein>
<dbReference type="Gene3D" id="4.10.860.10">
    <property type="entry name" value="UVR domain"/>
    <property type="match status" value="1"/>
</dbReference>
<dbReference type="PANTHER" id="PTHR30562">
    <property type="entry name" value="UVRC/OXIDOREDUCTASE"/>
    <property type="match status" value="1"/>
</dbReference>
<evidence type="ECO:0000256" key="12">
    <source>
        <dbReference type="ARBA" id="ARBA00077138"/>
    </source>
</evidence>
<dbReference type="InterPro" id="IPR001943">
    <property type="entry name" value="UVR_dom"/>
</dbReference>
<dbReference type="Pfam" id="PF02151">
    <property type="entry name" value="UVR"/>
    <property type="match status" value="1"/>
</dbReference>
<dbReference type="InterPro" id="IPR047296">
    <property type="entry name" value="GIY-YIG_UvrC_Cho"/>
</dbReference>
<keyword evidence="6 13" id="KW-0234">DNA repair</keyword>
<organism evidence="17 18">
    <name type="scientific">Paraferrimonas haliotis</name>
    <dbReference type="NCBI Taxonomy" id="2013866"/>
    <lineage>
        <taxon>Bacteria</taxon>
        <taxon>Pseudomonadati</taxon>
        <taxon>Pseudomonadota</taxon>
        <taxon>Gammaproteobacteria</taxon>
        <taxon>Alteromonadales</taxon>
        <taxon>Ferrimonadaceae</taxon>
        <taxon>Paraferrimonas</taxon>
    </lineage>
</organism>
<dbReference type="Pfam" id="PF01541">
    <property type="entry name" value="GIY-YIG"/>
    <property type="match status" value="1"/>
</dbReference>
<gene>
    <name evidence="13 17" type="primary">uvrC</name>
    <name evidence="17" type="ORF">GCM10007894_25130</name>
</gene>
<feature type="domain" description="GIY-YIG" evidence="15">
    <location>
        <begin position="16"/>
        <end position="94"/>
    </location>
</feature>
<dbReference type="RefSeq" id="WP_095500382.1">
    <property type="nucleotide sequence ID" value="NZ_BSPO01000003.1"/>
</dbReference>
<dbReference type="InterPro" id="IPR035901">
    <property type="entry name" value="GIY-YIG_endonuc_sf"/>
</dbReference>
<evidence type="ECO:0000256" key="5">
    <source>
        <dbReference type="ARBA" id="ARBA00022881"/>
    </source>
</evidence>
<keyword evidence="18" id="KW-1185">Reference proteome</keyword>
<dbReference type="NCBIfam" id="NF001824">
    <property type="entry name" value="PRK00558.1-5"/>
    <property type="match status" value="1"/>
</dbReference>
<dbReference type="FunFam" id="3.40.1440.10:FF:000001">
    <property type="entry name" value="UvrABC system protein C"/>
    <property type="match status" value="1"/>
</dbReference>
<evidence type="ECO:0000256" key="6">
    <source>
        <dbReference type="ARBA" id="ARBA00023204"/>
    </source>
</evidence>
<dbReference type="SMART" id="SM00278">
    <property type="entry name" value="HhH1"/>
    <property type="match status" value="2"/>
</dbReference>